<keyword evidence="2" id="KW-1185">Reference proteome</keyword>
<dbReference type="Proteomes" id="UP000257969">
    <property type="component" value="Segment"/>
</dbReference>
<dbReference type="EMBL" id="MH450131">
    <property type="protein sequence ID" value="AXH45096.1"/>
    <property type="molecule type" value="Genomic_DNA"/>
</dbReference>
<gene>
    <name evidence="1" type="primary">56</name>
    <name evidence="1" type="ORF">SEA_SERGEI_56</name>
</gene>
<protein>
    <submittedName>
        <fullName evidence="1">Uncharacterized protein</fullName>
    </submittedName>
</protein>
<name>A0A345KPZ4_9CAUD</name>
<dbReference type="KEGG" id="vg:63911200"/>
<accession>A0A345KPZ4</accession>
<dbReference type="RefSeq" id="YP_010050470.1">
    <property type="nucleotide sequence ID" value="NC_054428.1"/>
</dbReference>
<evidence type="ECO:0000313" key="1">
    <source>
        <dbReference type="EMBL" id="AXH45096.1"/>
    </source>
</evidence>
<reference evidence="1 2" key="1">
    <citation type="submission" date="2018-06" db="EMBL/GenBank/DDBJ databases">
        <authorList>
            <person name="Ball S.L."/>
            <person name="Garlena R.A."/>
            <person name="Russell D.A."/>
            <person name="Pope W.H."/>
            <person name="Jacobs-Sera D."/>
            <person name="Hatfull G.F."/>
        </authorList>
    </citation>
    <scope>NUCLEOTIDE SEQUENCE [LARGE SCALE GENOMIC DNA]</scope>
</reference>
<sequence>MVTGLDLNDDAAKVRHDIRGIAYAGRGWLGGLGGDTARGPGRKGVAYELRYLARNLDTLDRDSGGADKMKHWGSRVVAARVAAEKLLTPDPLRSAYFFHIEGLSCEVNVGEDEQVTRCGGHLGVWMVEGQMVERDFSCATNPGHIVKRETAIRNAQRRAIQAKAGIRLIQEILGKGAKAS</sequence>
<evidence type="ECO:0000313" key="2">
    <source>
        <dbReference type="Proteomes" id="UP000257969"/>
    </source>
</evidence>
<organism evidence="1 2">
    <name type="scientific">Arthrobacter phage Sergei</name>
    <dbReference type="NCBI Taxonomy" id="2250416"/>
    <lineage>
        <taxon>Viruses</taxon>
        <taxon>Duplodnaviria</taxon>
        <taxon>Heunggongvirae</taxon>
        <taxon>Uroviricota</taxon>
        <taxon>Caudoviricetes</taxon>
        <taxon>Korravirus</taxon>
        <taxon>Korravirus sergei</taxon>
    </lineage>
</organism>
<dbReference type="GeneID" id="63911200"/>
<proteinExistence type="predicted"/>